<evidence type="ECO:0000313" key="2">
    <source>
        <dbReference type="EMBL" id="KMJ43729.1"/>
    </source>
</evidence>
<reference evidence="2 3" key="1">
    <citation type="submission" date="2015-06" db="EMBL/GenBank/DDBJ databases">
        <title>Draft Whole-Genome Sequence of the Entomopathogenic Bacterium Xenorhabdus khoisanae.</title>
        <authorList>
            <person name="Naidoo S."/>
            <person name="Featherston J."/>
            <person name="Gray V.M."/>
        </authorList>
    </citation>
    <scope>NUCLEOTIDE SEQUENCE [LARGE SCALE GENOMIC DNA]</scope>
    <source>
        <strain evidence="2 3">MCB</strain>
    </source>
</reference>
<dbReference type="Proteomes" id="UP000036277">
    <property type="component" value="Unassembled WGS sequence"/>
</dbReference>
<evidence type="ECO:0000259" key="1">
    <source>
        <dbReference type="PROSITE" id="PS51723"/>
    </source>
</evidence>
<dbReference type="RefSeq" id="WP_047964783.1">
    <property type="nucleotide sequence ID" value="NZ_CAWMBG010000150.1"/>
</dbReference>
<dbReference type="AlphaFoldDB" id="A0A0J5FNR3"/>
<dbReference type="Gene3D" id="3.40.390.80">
    <property type="entry name" value="Peptidase M60, enhancin-like domain 2"/>
    <property type="match status" value="1"/>
</dbReference>
<protein>
    <submittedName>
        <fullName evidence="2">Peptidase M60 viral enhancin protein</fullName>
    </submittedName>
</protein>
<dbReference type="PROSITE" id="PS51723">
    <property type="entry name" value="PEPTIDASE_M60"/>
    <property type="match status" value="1"/>
</dbReference>
<gene>
    <name evidence="2" type="ORF">AB204_18135</name>
</gene>
<name>A0A0J5FNR3_9GAMM</name>
<dbReference type="Pfam" id="PF13402">
    <property type="entry name" value="Peptidase_M60"/>
    <property type="match status" value="1"/>
</dbReference>
<dbReference type="InterPro" id="IPR031161">
    <property type="entry name" value="Peptidase_M60_dom"/>
</dbReference>
<dbReference type="STRING" id="880157.AB204_18135"/>
<accession>A0A0J5FNR3</accession>
<feature type="domain" description="Peptidase M60" evidence="1">
    <location>
        <begin position="30"/>
        <end position="333"/>
    </location>
</feature>
<dbReference type="InterPro" id="IPR004954">
    <property type="entry name" value="Mucin-bd"/>
</dbReference>
<dbReference type="EMBL" id="LFCV01000150">
    <property type="protein sequence ID" value="KMJ43729.1"/>
    <property type="molecule type" value="Genomic_DNA"/>
</dbReference>
<dbReference type="InterPro" id="IPR042279">
    <property type="entry name" value="Pep_M60_3"/>
</dbReference>
<sequence length="856" mass="96245">MPNITKSKSLYTLSRPVWLDAAGMSKGIGHDRQHLGIILAAGQTIRVRQVNAAFSDKLTLRLLNDDRKTEVEFSVVGSTWVEASVNAVSVPFIDTPYVDGVPMVEFEYPDTAKTLPVYRKGENEVAFFSRWDTQDAEFGFIDSEYATLLVPKISKKELKALGEAKNIDGLIAYYDRIFTFYNALTGVSFEAEHDSDRNIKNRYFMKADKNGGGAAYYGGNWTAETSNSVSNFWLTPKDNNWGSLHEIAHGYQGSFTGDKYFSTGDVWNNIYAACYQDVMLGERKYKEGWLYDHGNMAKVEKKIVDLIAQATPLDQWDLRSKLYFVVLMVDKAGKNAFTHFNQQYRANCNTPGFVFYEHALLDMLSESFAMVSEQVDVTPFVQLTGGYVTQTQRDRNAFSHAKAVYPLYQLVNTQQLDEVKTQLKLDSTLRLVDASQLKASGLKGNVTLNFTIDDFAQIYGEDLILLEGARYAYKTQINSPTMVLSELPIGVYTLRLPTGKDHKYLLTSSYLVVKQRESAVELCFVKKVSSPIVSQKINLLGLGDAVFATLVADYAQGKLVIDVTNPTPHSYFPNVTYAKILVRDPQGAVVFSKDIHGTQAILCHDELLFTAGYEIKIYHEEPSQVRVNPDYPNIIDNKNKTNQLKLTKSGLKNEALQGDPEQVLLVRLKAAAERLRRYHQAYYAPFSPFKDDIYLAINIFDSPQREQLLVTYQDCIPAYNTRPGDNQGNAFTLAYKGISDRQFLTGVVDLVDKTLTVKIEAGIAHPYFPGIYASIGYEDADGNSLYRYEVIGSQTQQVCSVVLPISGYGGEVIRLHHEEPDERLIITNDMRQVRLAEKGKQQTYRITAVGLERIAD</sequence>
<dbReference type="PATRIC" id="fig|880157.4.peg.3894"/>
<evidence type="ECO:0000313" key="3">
    <source>
        <dbReference type="Proteomes" id="UP000036277"/>
    </source>
</evidence>
<dbReference type="SMART" id="SM01276">
    <property type="entry name" value="M60-like"/>
    <property type="match status" value="1"/>
</dbReference>
<dbReference type="OrthoDB" id="2392728at2"/>
<comment type="caution">
    <text evidence="2">The sequence shown here is derived from an EMBL/GenBank/DDBJ whole genome shotgun (WGS) entry which is preliminary data.</text>
</comment>
<proteinExistence type="predicted"/>
<dbReference type="Gene3D" id="1.10.390.30">
    <property type="entry name" value="Peptidase M60, enhancin-like domain 3"/>
    <property type="match status" value="1"/>
</dbReference>
<dbReference type="Pfam" id="PF03272">
    <property type="entry name" value="Mucin_bdg"/>
    <property type="match status" value="2"/>
</dbReference>
<keyword evidence="3" id="KW-1185">Reference proteome</keyword>
<organism evidence="2 3">
    <name type="scientific">Xenorhabdus khoisanae</name>
    <dbReference type="NCBI Taxonomy" id="880157"/>
    <lineage>
        <taxon>Bacteria</taxon>
        <taxon>Pseudomonadati</taxon>
        <taxon>Pseudomonadota</taxon>
        <taxon>Gammaproteobacteria</taxon>
        <taxon>Enterobacterales</taxon>
        <taxon>Morganellaceae</taxon>
        <taxon>Xenorhabdus</taxon>
    </lineage>
</organism>